<organism evidence="1 2">
    <name type="scientific">Marichromatium gracile</name>
    <name type="common">Chromatium gracile</name>
    <dbReference type="NCBI Taxonomy" id="1048"/>
    <lineage>
        <taxon>Bacteria</taxon>
        <taxon>Pseudomonadati</taxon>
        <taxon>Pseudomonadota</taxon>
        <taxon>Gammaproteobacteria</taxon>
        <taxon>Chromatiales</taxon>
        <taxon>Chromatiaceae</taxon>
        <taxon>Marichromatium</taxon>
    </lineage>
</organism>
<evidence type="ECO:0000313" key="2">
    <source>
        <dbReference type="Proteomes" id="UP000295247"/>
    </source>
</evidence>
<dbReference type="InterPro" id="IPR022254">
    <property type="entry name" value="DUF3775"/>
</dbReference>
<comment type="caution">
    <text evidence="1">The sequence shown here is derived from an EMBL/GenBank/DDBJ whole genome shotgun (WGS) entry which is preliminary data.</text>
</comment>
<name>A0A4R4ABR5_MARGR</name>
<evidence type="ECO:0000313" key="1">
    <source>
        <dbReference type="EMBL" id="TCW36427.1"/>
    </source>
</evidence>
<dbReference type="RefSeq" id="WP_123141365.1">
    <property type="nucleotide sequence ID" value="NZ_NRRH01000036.1"/>
</dbReference>
<dbReference type="Pfam" id="PF12616">
    <property type="entry name" value="DUF3775"/>
    <property type="match status" value="1"/>
</dbReference>
<protein>
    <submittedName>
        <fullName evidence="1">Uncharacterized protein DUF3775</fullName>
    </submittedName>
</protein>
<dbReference type="AlphaFoldDB" id="A0A4R4ABR5"/>
<dbReference type="Proteomes" id="UP000295247">
    <property type="component" value="Unassembled WGS sequence"/>
</dbReference>
<reference evidence="1 2" key="1">
    <citation type="submission" date="2019-03" db="EMBL/GenBank/DDBJ databases">
        <title>Genomic Encyclopedia of Type Strains, Phase IV (KMG-IV): sequencing the most valuable type-strain genomes for metagenomic binning, comparative biology and taxonomic classification.</title>
        <authorList>
            <person name="Goeker M."/>
        </authorList>
    </citation>
    <scope>NUCLEOTIDE SEQUENCE [LARGE SCALE GENOMIC DNA]</scope>
    <source>
        <strain evidence="1 2">DSM 203</strain>
    </source>
</reference>
<gene>
    <name evidence="1" type="ORF">EDC29_104219</name>
</gene>
<dbReference type="EMBL" id="SMDC01000004">
    <property type="protein sequence ID" value="TCW36427.1"/>
    <property type="molecule type" value="Genomic_DNA"/>
</dbReference>
<sequence>MSKLHIQPQTLCQIIGKVREFQAKEEVVLPDVPSSPTEDWGLQMLADHSDDMALVAMTEAIAEMSQRQRAELVALMWLGRGDYELEDWETAVDDAIGEYSLRAAAYLLVHPMVADDLEEGLIAFGYSCQD</sequence>
<proteinExistence type="predicted"/>
<accession>A0A4R4ABR5</accession>